<reference evidence="2" key="1">
    <citation type="journal article" date="2021" name="PeerJ">
        <title>Extensive microbial diversity within the chicken gut microbiome revealed by metagenomics and culture.</title>
        <authorList>
            <person name="Gilroy R."/>
            <person name="Ravi A."/>
            <person name="Getino M."/>
            <person name="Pursley I."/>
            <person name="Horton D.L."/>
            <person name="Alikhan N.F."/>
            <person name="Baker D."/>
            <person name="Gharbi K."/>
            <person name="Hall N."/>
            <person name="Watson M."/>
            <person name="Adriaenssens E.M."/>
            <person name="Foster-Nyarko E."/>
            <person name="Jarju S."/>
            <person name="Secka A."/>
            <person name="Antonio M."/>
            <person name="Oren A."/>
            <person name="Chaudhuri R.R."/>
            <person name="La Ragione R."/>
            <person name="Hildebrand F."/>
            <person name="Pallen M.J."/>
        </authorList>
    </citation>
    <scope>NUCLEOTIDE SEQUENCE</scope>
    <source>
        <strain evidence="2">CHK160-9182</strain>
    </source>
</reference>
<accession>A0A9D1Q7L3</accession>
<feature type="transmembrane region" description="Helical" evidence="1">
    <location>
        <begin position="193"/>
        <end position="212"/>
    </location>
</feature>
<gene>
    <name evidence="2" type="ORF">H9889_06250</name>
</gene>
<evidence type="ECO:0000313" key="3">
    <source>
        <dbReference type="Proteomes" id="UP000823934"/>
    </source>
</evidence>
<evidence type="ECO:0000256" key="1">
    <source>
        <dbReference type="SAM" id="Phobius"/>
    </source>
</evidence>
<evidence type="ECO:0000313" key="2">
    <source>
        <dbReference type="EMBL" id="HIW06911.1"/>
    </source>
</evidence>
<protein>
    <submittedName>
        <fullName evidence="2">DUF1275 domain-containing protein</fullName>
    </submittedName>
</protein>
<sequence length="221" mass="24309">MKNNILYLLLAFIGGFTDASSFINFEVFTGHLTGNSILSAIYVVQDNRPLFLLSIIALICFLIGSINGAIIRTRFNDRFTRSFTLFLIILLLLATVIIHRYLGSTGSSNSKFMMISFVSMAMGIQNGFFNQTMGVSTHTTYITGMTTSLISALMRTTKDPLKTHNSKIILPLLISTFILGAFAGAMIATKQGLASYMVILGLSFIALFLSFLQDLTDKRPS</sequence>
<proteinExistence type="predicted"/>
<dbReference type="Proteomes" id="UP000823934">
    <property type="component" value="Unassembled WGS sequence"/>
</dbReference>
<feature type="transmembrane region" description="Helical" evidence="1">
    <location>
        <begin position="168"/>
        <end position="187"/>
    </location>
</feature>
<dbReference type="EMBL" id="DXHP01000136">
    <property type="protein sequence ID" value="HIW06911.1"/>
    <property type="molecule type" value="Genomic_DNA"/>
</dbReference>
<comment type="caution">
    <text evidence="2">The sequence shown here is derived from an EMBL/GenBank/DDBJ whole genome shotgun (WGS) entry which is preliminary data.</text>
</comment>
<keyword evidence="1" id="KW-0812">Transmembrane</keyword>
<dbReference type="AlphaFoldDB" id="A0A9D1Q7L3"/>
<keyword evidence="1" id="KW-1133">Transmembrane helix</keyword>
<name>A0A9D1Q7L3_9GAMM</name>
<dbReference type="Pfam" id="PF06912">
    <property type="entry name" value="DUF1275"/>
    <property type="match status" value="1"/>
</dbReference>
<feature type="transmembrane region" description="Helical" evidence="1">
    <location>
        <begin position="83"/>
        <end position="102"/>
    </location>
</feature>
<dbReference type="PANTHER" id="PTHR37314:SF4">
    <property type="entry name" value="UPF0700 TRANSMEMBRANE PROTEIN YOAK"/>
    <property type="match status" value="1"/>
</dbReference>
<reference evidence="2" key="2">
    <citation type="submission" date="2021-04" db="EMBL/GenBank/DDBJ databases">
        <authorList>
            <person name="Gilroy R."/>
        </authorList>
    </citation>
    <scope>NUCLEOTIDE SEQUENCE</scope>
    <source>
        <strain evidence="2">CHK160-9182</strain>
    </source>
</reference>
<dbReference type="PANTHER" id="PTHR37314">
    <property type="entry name" value="SLR0142 PROTEIN"/>
    <property type="match status" value="1"/>
</dbReference>
<feature type="transmembrane region" description="Helical" evidence="1">
    <location>
        <begin position="50"/>
        <end position="71"/>
    </location>
</feature>
<keyword evidence="1" id="KW-0472">Membrane</keyword>
<organism evidence="2 3">
    <name type="scientific">Candidatus Ignatzschineria merdigallinarum</name>
    <dbReference type="NCBI Taxonomy" id="2838621"/>
    <lineage>
        <taxon>Bacteria</taxon>
        <taxon>Pseudomonadati</taxon>
        <taxon>Pseudomonadota</taxon>
        <taxon>Gammaproteobacteria</taxon>
        <taxon>Cardiobacteriales</taxon>
        <taxon>Ignatzschineriaceae</taxon>
        <taxon>Ignatzschineria</taxon>
    </lineage>
</organism>
<dbReference type="InterPro" id="IPR010699">
    <property type="entry name" value="DUF1275"/>
</dbReference>